<dbReference type="PANTHER" id="PTHR11686">
    <property type="entry name" value="GAMMA GLUTAMYL TRANSPEPTIDASE"/>
    <property type="match status" value="1"/>
</dbReference>
<dbReference type="PANTHER" id="PTHR11686:SF9">
    <property type="entry name" value="RE13973P"/>
    <property type="match status" value="1"/>
</dbReference>
<gene>
    <name evidence="3" type="ORF">DPMN_001189</name>
</gene>
<dbReference type="Pfam" id="PF01019">
    <property type="entry name" value="G_glu_transpept"/>
    <property type="match status" value="1"/>
</dbReference>
<organism evidence="3 4">
    <name type="scientific">Dreissena polymorpha</name>
    <name type="common">Zebra mussel</name>
    <name type="synonym">Mytilus polymorpha</name>
    <dbReference type="NCBI Taxonomy" id="45954"/>
    <lineage>
        <taxon>Eukaryota</taxon>
        <taxon>Metazoa</taxon>
        <taxon>Spiralia</taxon>
        <taxon>Lophotrochozoa</taxon>
        <taxon>Mollusca</taxon>
        <taxon>Bivalvia</taxon>
        <taxon>Autobranchia</taxon>
        <taxon>Heteroconchia</taxon>
        <taxon>Euheterodonta</taxon>
        <taxon>Imparidentia</taxon>
        <taxon>Neoheterodontei</taxon>
        <taxon>Myida</taxon>
        <taxon>Dreissenoidea</taxon>
        <taxon>Dreissenidae</taxon>
        <taxon>Dreissena</taxon>
    </lineage>
</organism>
<feature type="transmembrane region" description="Helical" evidence="2">
    <location>
        <begin position="60"/>
        <end position="77"/>
    </location>
</feature>
<dbReference type="GO" id="GO:0036374">
    <property type="term" value="F:glutathione hydrolase activity"/>
    <property type="evidence" value="ECO:0007669"/>
    <property type="project" value="InterPro"/>
</dbReference>
<comment type="caution">
    <text evidence="3">The sequence shown here is derived from an EMBL/GenBank/DDBJ whole genome shotgun (WGS) entry which is preliminary data.</text>
</comment>
<reference evidence="3" key="1">
    <citation type="journal article" date="2019" name="bioRxiv">
        <title>The Genome of the Zebra Mussel, Dreissena polymorpha: A Resource for Invasive Species Research.</title>
        <authorList>
            <person name="McCartney M.A."/>
            <person name="Auch B."/>
            <person name="Kono T."/>
            <person name="Mallez S."/>
            <person name="Zhang Y."/>
            <person name="Obille A."/>
            <person name="Becker A."/>
            <person name="Abrahante J.E."/>
            <person name="Garbe J."/>
            <person name="Badalamenti J.P."/>
            <person name="Herman A."/>
            <person name="Mangelson H."/>
            <person name="Liachko I."/>
            <person name="Sullivan S."/>
            <person name="Sone E.D."/>
            <person name="Koren S."/>
            <person name="Silverstein K.A.T."/>
            <person name="Beckman K.B."/>
            <person name="Gohl D.M."/>
        </authorList>
    </citation>
    <scope>NUCLEOTIDE SEQUENCE</scope>
    <source>
        <strain evidence="3">Duluth1</strain>
        <tissue evidence="3">Whole animal</tissue>
    </source>
</reference>
<evidence type="ECO:0000256" key="2">
    <source>
        <dbReference type="SAM" id="Phobius"/>
    </source>
</evidence>
<dbReference type="Proteomes" id="UP000828390">
    <property type="component" value="Unassembled WGS sequence"/>
</dbReference>
<keyword evidence="2" id="KW-0812">Transmembrane</keyword>
<dbReference type="SUPFAM" id="SSF56235">
    <property type="entry name" value="N-terminal nucleophile aminohydrolases (Ntn hydrolases)"/>
    <property type="match status" value="1"/>
</dbReference>
<dbReference type="Gene3D" id="3.60.20.40">
    <property type="match status" value="1"/>
</dbReference>
<dbReference type="GO" id="GO:0006751">
    <property type="term" value="P:glutathione catabolic process"/>
    <property type="evidence" value="ECO:0007669"/>
    <property type="project" value="InterPro"/>
</dbReference>
<dbReference type="InterPro" id="IPR043137">
    <property type="entry name" value="GGT_ssub_C"/>
</dbReference>
<dbReference type="InterPro" id="IPR029055">
    <property type="entry name" value="Ntn_hydrolases_N"/>
</dbReference>
<keyword evidence="2" id="KW-0472">Membrane</keyword>
<dbReference type="EMBL" id="JAIWYP010000001">
    <property type="protein sequence ID" value="KAH3877326.1"/>
    <property type="molecule type" value="Genomic_DNA"/>
</dbReference>
<dbReference type="AlphaFoldDB" id="A0A9D4MJF4"/>
<sequence length="78" mass="8726">MHQNATFNRIEPLKRPRSAMAPVILVDRQGNVRLVTGAAGGGRIPSAIAQVREKRRARDWHVNLYMLLGLGAFVFIFV</sequence>
<protein>
    <submittedName>
        <fullName evidence="3">Uncharacterized protein</fullName>
    </submittedName>
</protein>
<proteinExistence type="predicted"/>
<keyword evidence="2" id="KW-1133">Transmembrane helix</keyword>
<evidence type="ECO:0000313" key="4">
    <source>
        <dbReference type="Proteomes" id="UP000828390"/>
    </source>
</evidence>
<feature type="binding site" evidence="1">
    <location>
        <position position="41"/>
    </location>
    <ligand>
        <name>L-glutamate</name>
        <dbReference type="ChEBI" id="CHEBI:29985"/>
    </ligand>
</feature>
<name>A0A9D4MJF4_DREPO</name>
<dbReference type="InterPro" id="IPR000101">
    <property type="entry name" value="GGT_peptidase"/>
</dbReference>
<evidence type="ECO:0000313" key="3">
    <source>
        <dbReference type="EMBL" id="KAH3877326.1"/>
    </source>
</evidence>
<dbReference type="GO" id="GO:0005886">
    <property type="term" value="C:plasma membrane"/>
    <property type="evidence" value="ECO:0007669"/>
    <property type="project" value="TreeGrafter"/>
</dbReference>
<accession>A0A9D4MJF4</accession>
<keyword evidence="4" id="KW-1185">Reference proteome</keyword>
<evidence type="ECO:0000256" key="1">
    <source>
        <dbReference type="PIRSR" id="PIRSR600101-2"/>
    </source>
</evidence>
<reference evidence="3" key="2">
    <citation type="submission" date="2020-11" db="EMBL/GenBank/DDBJ databases">
        <authorList>
            <person name="McCartney M.A."/>
            <person name="Auch B."/>
            <person name="Kono T."/>
            <person name="Mallez S."/>
            <person name="Becker A."/>
            <person name="Gohl D.M."/>
            <person name="Silverstein K.A.T."/>
            <person name="Koren S."/>
            <person name="Bechman K.B."/>
            <person name="Herman A."/>
            <person name="Abrahante J.E."/>
            <person name="Garbe J."/>
        </authorList>
    </citation>
    <scope>NUCLEOTIDE SEQUENCE</scope>
    <source>
        <strain evidence="3">Duluth1</strain>
        <tissue evidence="3">Whole animal</tissue>
    </source>
</reference>
<dbReference type="PRINTS" id="PR01210">
    <property type="entry name" value="GGTRANSPTASE"/>
</dbReference>